<gene>
    <name evidence="2" type="ORF">TR157360</name>
</gene>
<evidence type="ECO:0000256" key="1">
    <source>
        <dbReference type="SAM" id="SignalP"/>
    </source>
</evidence>
<protein>
    <submittedName>
        <fullName evidence="2">Uncharacterized protein</fullName>
    </submittedName>
</protein>
<name>A0A0X3PP87_SCHSO</name>
<proteinExistence type="predicted"/>
<accession>A0A0X3PP87</accession>
<keyword evidence="1" id="KW-0732">Signal</keyword>
<sequence>WTLSPRVTGDFIFMRPLTSAVLLCLVAQALCYDYDRGYDGESHRLRERYELSGVGQPHPQENAWLSSQQEFTVIPERMENRRYQSIQPWPENSQRHGGYLYGLRGKNFKQQY</sequence>
<evidence type="ECO:0000313" key="2">
    <source>
        <dbReference type="EMBL" id="JAP53564.1"/>
    </source>
</evidence>
<reference evidence="2" key="1">
    <citation type="submission" date="2016-01" db="EMBL/GenBank/DDBJ databases">
        <title>Reference transcriptome for the parasite Schistocephalus solidus: insights into the molecular evolution of parasitism.</title>
        <authorList>
            <person name="Hebert F.O."/>
            <person name="Grambauer S."/>
            <person name="Barber I."/>
            <person name="Landry C.R."/>
            <person name="Aubin-Horth N."/>
        </authorList>
    </citation>
    <scope>NUCLEOTIDE SEQUENCE</scope>
</reference>
<feature type="signal peptide" evidence="1">
    <location>
        <begin position="1"/>
        <end position="31"/>
    </location>
</feature>
<organism evidence="2">
    <name type="scientific">Schistocephalus solidus</name>
    <name type="common">Tapeworm</name>
    <dbReference type="NCBI Taxonomy" id="70667"/>
    <lineage>
        <taxon>Eukaryota</taxon>
        <taxon>Metazoa</taxon>
        <taxon>Spiralia</taxon>
        <taxon>Lophotrochozoa</taxon>
        <taxon>Platyhelminthes</taxon>
        <taxon>Cestoda</taxon>
        <taxon>Eucestoda</taxon>
        <taxon>Diphyllobothriidea</taxon>
        <taxon>Diphyllobothriidae</taxon>
        <taxon>Schistocephalus</taxon>
    </lineage>
</organism>
<dbReference type="AlphaFoldDB" id="A0A0X3PP87"/>
<feature type="non-terminal residue" evidence="2">
    <location>
        <position position="1"/>
    </location>
</feature>
<feature type="chain" id="PRO_5007051234" evidence="1">
    <location>
        <begin position="32"/>
        <end position="112"/>
    </location>
</feature>
<dbReference type="EMBL" id="GEEE01009661">
    <property type="protein sequence ID" value="JAP53564.1"/>
    <property type="molecule type" value="Transcribed_RNA"/>
</dbReference>